<dbReference type="Proteomes" id="UP000609802">
    <property type="component" value="Unassembled WGS sequence"/>
</dbReference>
<proteinExistence type="predicted"/>
<keyword evidence="3" id="KW-1185">Reference proteome</keyword>
<evidence type="ECO:0000313" key="2">
    <source>
        <dbReference type="EMBL" id="GHE86694.1"/>
    </source>
</evidence>
<evidence type="ECO:0000313" key="3">
    <source>
        <dbReference type="Proteomes" id="UP000609802"/>
    </source>
</evidence>
<keyword evidence="1" id="KW-0472">Membrane</keyword>
<evidence type="ECO:0008006" key="4">
    <source>
        <dbReference type="Google" id="ProtNLM"/>
    </source>
</evidence>
<gene>
    <name evidence="2" type="ORF">GCM10016455_02930</name>
</gene>
<evidence type="ECO:0000256" key="1">
    <source>
        <dbReference type="SAM" id="Phobius"/>
    </source>
</evidence>
<sequence length="211" mass="22188">MSETDTFIDEVSEEVRRDRLYALMRKYGWIAVLLVVLLVGGAAFNEWRKASARAEAQALGDAILAAEEQADPAERAAALAALEVDGDAAAVVAMLAATDGQDGAAALRALADDASIDSLYRDLAQLKLVTAADSGLDNAERRARLEPLAVAGAPFRVLAEEQLALIDIDDGQTDAAIARLQSLLVDDEASGALRRRASQLIVALGGSLETS</sequence>
<comment type="caution">
    <text evidence="2">The sequence shown here is derived from an EMBL/GenBank/DDBJ whole genome shotgun (WGS) entry which is preliminary data.</text>
</comment>
<keyword evidence="1" id="KW-0812">Transmembrane</keyword>
<reference evidence="3" key="1">
    <citation type="journal article" date="2019" name="Int. J. Syst. Evol. Microbiol.">
        <title>The Global Catalogue of Microorganisms (GCM) 10K type strain sequencing project: providing services to taxonomists for standard genome sequencing and annotation.</title>
        <authorList>
            <consortium name="The Broad Institute Genomics Platform"/>
            <consortium name="The Broad Institute Genome Sequencing Center for Infectious Disease"/>
            <person name="Wu L."/>
            <person name="Ma J."/>
        </authorList>
    </citation>
    <scope>NUCLEOTIDE SEQUENCE [LARGE SCALE GENOMIC DNA]</scope>
    <source>
        <strain evidence="3">KCTC 42443</strain>
    </source>
</reference>
<name>A0ABQ3IKQ5_9RHOB</name>
<keyword evidence="1" id="KW-1133">Transmembrane helix</keyword>
<feature type="transmembrane region" description="Helical" evidence="1">
    <location>
        <begin position="27"/>
        <end position="44"/>
    </location>
</feature>
<dbReference type="EMBL" id="BNCH01000001">
    <property type="protein sequence ID" value="GHE86694.1"/>
    <property type="molecule type" value="Genomic_DNA"/>
</dbReference>
<dbReference type="RefSeq" id="WP_191284699.1">
    <property type="nucleotide sequence ID" value="NZ_BNCH01000001.1"/>
</dbReference>
<accession>A0ABQ3IKQ5</accession>
<protein>
    <recommendedName>
        <fullName evidence="4">Tetratricopeptide repeat-like domain-containing protein</fullName>
    </recommendedName>
</protein>
<organism evidence="2 3">
    <name type="scientific">Aliiroseovarius zhejiangensis</name>
    <dbReference type="NCBI Taxonomy" id="1632025"/>
    <lineage>
        <taxon>Bacteria</taxon>
        <taxon>Pseudomonadati</taxon>
        <taxon>Pseudomonadota</taxon>
        <taxon>Alphaproteobacteria</taxon>
        <taxon>Rhodobacterales</taxon>
        <taxon>Paracoccaceae</taxon>
        <taxon>Aliiroseovarius</taxon>
    </lineage>
</organism>